<accession>W1NSQ1</accession>
<evidence type="ECO:0000256" key="1">
    <source>
        <dbReference type="PROSITE-ProRule" id="PRU00117"/>
    </source>
</evidence>
<protein>
    <recommendedName>
        <fullName evidence="7">K Homology domain-containing protein</fullName>
    </recommendedName>
</protein>
<dbReference type="Gramene" id="ERM98703">
    <property type="protein sequence ID" value="ERM98703"/>
    <property type="gene ID" value="AMTR_s00109p00141330"/>
</dbReference>
<dbReference type="InterPro" id="IPR019510">
    <property type="entry name" value="AKAP7-like_phosphoesterase"/>
</dbReference>
<dbReference type="STRING" id="13333.W1NSQ1"/>
<dbReference type="Gene3D" id="3.90.1140.10">
    <property type="entry name" value="Cyclic phosphodiesterase"/>
    <property type="match status" value="1"/>
</dbReference>
<keyword evidence="1" id="KW-0694">RNA-binding</keyword>
<feature type="compositionally biased region" description="Polar residues" evidence="2">
    <location>
        <begin position="102"/>
        <end position="115"/>
    </location>
</feature>
<dbReference type="SUPFAM" id="SSF54791">
    <property type="entry name" value="Eukaryotic type KH-domain (KH-domain type I)"/>
    <property type="match status" value="1"/>
</dbReference>
<dbReference type="eggNOG" id="KOG2814">
    <property type="taxonomic scope" value="Eukaryota"/>
</dbReference>
<evidence type="ECO:0008006" key="7">
    <source>
        <dbReference type="Google" id="ProtNLM"/>
    </source>
</evidence>
<dbReference type="GO" id="GO:0003723">
    <property type="term" value="F:RNA binding"/>
    <property type="evidence" value="ECO:0007669"/>
    <property type="project" value="UniProtKB-UniRule"/>
</dbReference>
<evidence type="ECO:0000259" key="3">
    <source>
        <dbReference type="Pfam" id="PF00013"/>
    </source>
</evidence>
<dbReference type="InterPro" id="IPR009097">
    <property type="entry name" value="Cyclic_Pdiesterase"/>
</dbReference>
<dbReference type="Pfam" id="PF00013">
    <property type="entry name" value="KH_1"/>
    <property type="match status" value="1"/>
</dbReference>
<dbReference type="Proteomes" id="UP000017836">
    <property type="component" value="Unassembled WGS sequence"/>
</dbReference>
<reference evidence="6" key="1">
    <citation type="journal article" date="2013" name="Science">
        <title>The Amborella genome and the evolution of flowering plants.</title>
        <authorList>
            <consortium name="Amborella Genome Project"/>
        </authorList>
    </citation>
    <scope>NUCLEOTIDE SEQUENCE [LARGE SCALE GENOMIC DNA]</scope>
</reference>
<dbReference type="InterPro" id="IPR009210">
    <property type="entry name" value="ASCC1"/>
</dbReference>
<dbReference type="Pfam" id="PF10469">
    <property type="entry name" value="AKAP7_NLS"/>
    <property type="match status" value="1"/>
</dbReference>
<dbReference type="EMBL" id="KI395307">
    <property type="protein sequence ID" value="ERM98703.1"/>
    <property type="molecule type" value="Genomic_DNA"/>
</dbReference>
<evidence type="ECO:0000313" key="5">
    <source>
        <dbReference type="EMBL" id="ERM98703.1"/>
    </source>
</evidence>
<dbReference type="GO" id="GO:0006355">
    <property type="term" value="P:regulation of DNA-templated transcription"/>
    <property type="evidence" value="ECO:0000318"/>
    <property type="project" value="GO_Central"/>
</dbReference>
<dbReference type="GO" id="GO:0006307">
    <property type="term" value="P:DNA alkylation repair"/>
    <property type="evidence" value="ECO:0007669"/>
    <property type="project" value="InterPro"/>
</dbReference>
<dbReference type="InterPro" id="IPR004088">
    <property type="entry name" value="KH_dom_type_1"/>
</dbReference>
<dbReference type="PROSITE" id="PS50084">
    <property type="entry name" value="KH_TYPE_1"/>
    <property type="match status" value="1"/>
</dbReference>
<dbReference type="SUPFAM" id="SSF55144">
    <property type="entry name" value="LigT-like"/>
    <property type="match status" value="1"/>
</dbReference>
<feature type="domain" description="A-kinase anchor protein 7-like phosphoesterase" evidence="4">
    <location>
        <begin position="158"/>
        <end position="347"/>
    </location>
</feature>
<feature type="region of interest" description="Disordered" evidence="2">
    <location>
        <begin position="102"/>
        <end position="124"/>
    </location>
</feature>
<organism evidence="5 6">
    <name type="scientific">Amborella trichopoda</name>
    <dbReference type="NCBI Taxonomy" id="13333"/>
    <lineage>
        <taxon>Eukaryota</taxon>
        <taxon>Viridiplantae</taxon>
        <taxon>Streptophyta</taxon>
        <taxon>Embryophyta</taxon>
        <taxon>Tracheophyta</taxon>
        <taxon>Spermatophyta</taxon>
        <taxon>Magnoliopsida</taxon>
        <taxon>Amborellales</taxon>
        <taxon>Amborellaceae</taxon>
        <taxon>Amborella</taxon>
    </lineage>
</organism>
<evidence type="ECO:0000256" key="2">
    <source>
        <dbReference type="SAM" id="MobiDB-lite"/>
    </source>
</evidence>
<sequence length="353" mass="39238">MVDTPLIRFIKGKGGNTQKQIEMETGVKIKFPLSKEETSIVIEGVSVENVTRASEKIKTILGEAVKSPSLDYSHFISLPLAVHPGLVEKLQSFQNSIMGNLNNNQGKQGCDSNEGTSDEEDYDGPVGGDSCVAVKLKVHNNDEPVKMKIEVTDASVDPRVPQSSFLSDLGIYKSIFIKPKTFHLTVLMLKLWNKERVATAAEILQKVSPKVIKALEGRPISIKLKGLECMKGSPSKARVLYTPVEEIGGEGRLMRACQAIIDAYVEAGLVLEKDACQKLKLHATVMNARHRKRKRITKKFDSFDACDIFKRYGSEEWGEFVIGEAHLSQRFKFDESGYYHCCASIPFPQSLED</sequence>
<feature type="domain" description="K Homology" evidence="3">
    <location>
        <begin position="2"/>
        <end position="58"/>
    </location>
</feature>
<proteinExistence type="predicted"/>
<dbReference type="OMA" id="PVCTHAC"/>
<gene>
    <name evidence="5" type="ORF">AMTR_s00109p00141330</name>
</gene>
<dbReference type="PANTHER" id="PTHR13360:SF1">
    <property type="entry name" value="ACTIVATING SIGNAL COINTEGRATOR 1 COMPLEX SUBUNIT 1"/>
    <property type="match status" value="1"/>
</dbReference>
<dbReference type="PANTHER" id="PTHR13360">
    <property type="entry name" value="ACTIVATING SIGNAL COINTEGRATOR 1 COMPLEX SUBUNIT 1"/>
    <property type="match status" value="1"/>
</dbReference>
<dbReference type="HOGENOM" id="CLU_025168_0_0_1"/>
<dbReference type="PIRSF" id="PIRSF027019">
    <property type="entry name" value="Euk_LigT"/>
    <property type="match status" value="1"/>
</dbReference>
<keyword evidence="6" id="KW-1185">Reference proteome</keyword>
<dbReference type="AlphaFoldDB" id="W1NSQ1"/>
<evidence type="ECO:0000259" key="4">
    <source>
        <dbReference type="Pfam" id="PF10469"/>
    </source>
</evidence>
<dbReference type="InterPro" id="IPR036612">
    <property type="entry name" value="KH_dom_type_1_sf"/>
</dbReference>
<dbReference type="GO" id="GO:0005634">
    <property type="term" value="C:nucleus"/>
    <property type="evidence" value="ECO:0000318"/>
    <property type="project" value="GO_Central"/>
</dbReference>
<evidence type="ECO:0000313" key="6">
    <source>
        <dbReference type="Proteomes" id="UP000017836"/>
    </source>
</evidence>
<name>W1NSQ1_AMBTC</name>
<dbReference type="Gene3D" id="3.30.1370.10">
    <property type="entry name" value="K Homology domain, type 1"/>
    <property type="match status" value="1"/>
</dbReference>